<evidence type="ECO:0000313" key="4">
    <source>
        <dbReference type="EMBL" id="ATQ78997.1"/>
    </source>
</evidence>
<organism evidence="4 5">
    <name type="scientific">Massilia violaceinigra</name>
    <dbReference type="NCBI Taxonomy" id="2045208"/>
    <lineage>
        <taxon>Bacteria</taxon>
        <taxon>Pseudomonadati</taxon>
        <taxon>Pseudomonadota</taxon>
        <taxon>Betaproteobacteria</taxon>
        <taxon>Burkholderiales</taxon>
        <taxon>Oxalobacteraceae</taxon>
        <taxon>Telluria group</taxon>
        <taxon>Massilia</taxon>
    </lineage>
</organism>
<dbReference type="InterPro" id="IPR000086">
    <property type="entry name" value="NUDIX_hydrolase_dom"/>
</dbReference>
<dbReference type="InterPro" id="IPR004821">
    <property type="entry name" value="Cyt_trans-like"/>
</dbReference>
<evidence type="ECO:0000313" key="5">
    <source>
        <dbReference type="Proteomes" id="UP000229897"/>
    </source>
</evidence>
<dbReference type="InterPro" id="IPR014729">
    <property type="entry name" value="Rossmann-like_a/b/a_fold"/>
</dbReference>
<sequence>MNAQMNQTSTDVAVLIGRFQPFHRGHVVLLQRALVSAPHVVLVLGSSFQARNAKNPFTWEERAAMIGATLSEEDRARVSFVAVRDYYDDSLWSAAVRKAVAQSAPDAAHVALVGHFKDASSYYLNHFPKWENIVVESERAIDATCVRRVFFEAEDLDISLSVLDDMVPPAVRQYLKAWALLPHYAALVEEHRRIVAYKTAWKSAPYPPIFTTADAVVVSGGNVLLIRRGGYPGKGQWAVPGGFVEQRERLLHAAIRELAEETKLALLGATLEGMLVDVKVFDHPDRSQRGRTITHAHFFDLQTENLPPVEASDDASHAAWIPIVELAGMEDQFFEDHFHILDSFLSLSEEPS</sequence>
<keyword evidence="1 4" id="KW-0808">Transferase</keyword>
<keyword evidence="5" id="KW-1185">Reference proteome</keyword>
<keyword evidence="2" id="KW-0548">Nucleotidyltransferase</keyword>
<dbReference type="Gene3D" id="3.40.50.620">
    <property type="entry name" value="HUPs"/>
    <property type="match status" value="1"/>
</dbReference>
<dbReference type="AlphaFoldDB" id="A0A2D2DVK1"/>
<dbReference type="OrthoDB" id="542521at2"/>
<dbReference type="PANTHER" id="PTHR21342:SF0">
    <property type="entry name" value="BIFUNCTIONAL NMN ADENYLYLTRANSFERASE_NUDIX HYDROLASE"/>
    <property type="match status" value="1"/>
</dbReference>
<reference evidence="4" key="1">
    <citation type="submission" date="2017-10" db="EMBL/GenBank/DDBJ databases">
        <title>Massilia psychrophilum sp. nov., a novel purple-pigmented bacterium isolated from Tianshan glacier, Xinjiang Municipality, China.</title>
        <authorList>
            <person name="Wang H."/>
        </authorList>
    </citation>
    <scope>NUCLEOTIDE SEQUENCE [LARGE SCALE GENOMIC DNA]</scope>
    <source>
        <strain evidence="4">B2</strain>
    </source>
</reference>
<dbReference type="GO" id="GO:0016779">
    <property type="term" value="F:nucleotidyltransferase activity"/>
    <property type="evidence" value="ECO:0007669"/>
    <property type="project" value="UniProtKB-KW"/>
</dbReference>
<dbReference type="EMBL" id="CP024608">
    <property type="protein sequence ID" value="ATQ78997.1"/>
    <property type="molecule type" value="Genomic_DNA"/>
</dbReference>
<dbReference type="SUPFAM" id="SSF52374">
    <property type="entry name" value="Nucleotidylyl transferase"/>
    <property type="match status" value="1"/>
</dbReference>
<dbReference type="Pfam" id="PF01467">
    <property type="entry name" value="CTP_transf_like"/>
    <property type="match status" value="1"/>
</dbReference>
<dbReference type="SUPFAM" id="SSF55811">
    <property type="entry name" value="Nudix"/>
    <property type="match status" value="1"/>
</dbReference>
<proteinExistence type="predicted"/>
<accession>A0A2D2DVK1</accession>
<evidence type="ECO:0000256" key="2">
    <source>
        <dbReference type="ARBA" id="ARBA00022695"/>
    </source>
</evidence>
<dbReference type="Proteomes" id="UP000229897">
    <property type="component" value="Chromosome"/>
</dbReference>
<gene>
    <name evidence="4" type="ORF">CR152_19770</name>
</gene>
<dbReference type="CDD" id="cd18873">
    <property type="entry name" value="NUDIX_NadM_like"/>
    <property type="match status" value="1"/>
</dbReference>
<dbReference type="Gene3D" id="3.90.79.10">
    <property type="entry name" value="Nucleoside Triphosphate Pyrophosphohydrolase"/>
    <property type="match status" value="1"/>
</dbReference>
<dbReference type="Pfam" id="PF00293">
    <property type="entry name" value="NUDIX"/>
    <property type="match status" value="1"/>
</dbReference>
<dbReference type="InterPro" id="IPR015797">
    <property type="entry name" value="NUDIX_hydrolase-like_dom_sf"/>
</dbReference>
<evidence type="ECO:0000259" key="3">
    <source>
        <dbReference type="PROSITE" id="PS51462"/>
    </source>
</evidence>
<name>A0A2D2DVK1_9BURK</name>
<dbReference type="PROSITE" id="PS51462">
    <property type="entry name" value="NUDIX"/>
    <property type="match status" value="1"/>
</dbReference>
<dbReference type="KEGG" id="mass:CR152_19770"/>
<protein>
    <submittedName>
        <fullName evidence="4">Cytidyltransferase</fullName>
    </submittedName>
</protein>
<dbReference type="NCBIfam" id="TIGR00125">
    <property type="entry name" value="cyt_tran_rel"/>
    <property type="match status" value="1"/>
</dbReference>
<evidence type="ECO:0000256" key="1">
    <source>
        <dbReference type="ARBA" id="ARBA00022679"/>
    </source>
</evidence>
<dbReference type="PANTHER" id="PTHR21342">
    <property type="entry name" value="PHOSPHOPANTETHEINE ADENYLYLTRANSFERASE"/>
    <property type="match status" value="1"/>
</dbReference>
<feature type="domain" description="Nudix hydrolase" evidence="3">
    <location>
        <begin position="200"/>
        <end position="344"/>
    </location>
</feature>